<dbReference type="InterPro" id="IPR046040">
    <property type="entry name" value="DUF5998"/>
</dbReference>
<dbReference type="EMBL" id="JANAFB010000055">
    <property type="protein sequence ID" value="MCP3427145.1"/>
    <property type="molecule type" value="Genomic_DNA"/>
</dbReference>
<name>A0A9X2HFH2_9MICC</name>
<proteinExistence type="predicted"/>
<accession>A0A9X2HFH2</accession>
<sequence>MADSGPHGSRLDRDITNAGFYPELVTDVVRDALDGQEPSSHLVQLETHFDQTEVHRHITVLALAGEIVQVTHVDDQSLDEDGQDVVAHVSTETVPVRNLSSVTLSYAYRQPQNYTSSTPATEVTLMMSWTGSQRIDVQPAGCQDPECEADHGYTGVAAREDVVLRISAEADGPRAVEDAREFARALRRANTALSGTTQA</sequence>
<dbReference type="AlphaFoldDB" id="A0A9X2HFH2"/>
<gene>
    <name evidence="1" type="ORF">NBM05_14285</name>
</gene>
<dbReference type="Proteomes" id="UP001139502">
    <property type="component" value="Unassembled WGS sequence"/>
</dbReference>
<dbReference type="RefSeq" id="WP_254168835.1">
    <property type="nucleotide sequence ID" value="NZ_JANAFB010000055.1"/>
</dbReference>
<dbReference type="Pfam" id="PF19461">
    <property type="entry name" value="DUF5998"/>
    <property type="match status" value="1"/>
</dbReference>
<comment type="caution">
    <text evidence="1">The sequence shown here is derived from an EMBL/GenBank/DDBJ whole genome shotgun (WGS) entry which is preliminary data.</text>
</comment>
<organism evidence="1 2">
    <name type="scientific">Rothia santali</name>
    <dbReference type="NCBI Taxonomy" id="2949643"/>
    <lineage>
        <taxon>Bacteria</taxon>
        <taxon>Bacillati</taxon>
        <taxon>Actinomycetota</taxon>
        <taxon>Actinomycetes</taxon>
        <taxon>Micrococcales</taxon>
        <taxon>Micrococcaceae</taxon>
        <taxon>Rothia</taxon>
    </lineage>
</organism>
<protein>
    <submittedName>
        <fullName evidence="1">DUF5998 family protein</fullName>
    </submittedName>
</protein>
<reference evidence="1" key="1">
    <citation type="submission" date="2022-06" db="EMBL/GenBank/DDBJ databases">
        <title>Rothia sp. isolated from sandalwood seedling.</title>
        <authorList>
            <person name="Tuikhar N."/>
            <person name="Kirdat K."/>
            <person name="Thorat V."/>
            <person name="Swetha P."/>
            <person name="Padma S."/>
            <person name="Sundararaj R."/>
            <person name="Yadav A."/>
        </authorList>
    </citation>
    <scope>NUCLEOTIDE SEQUENCE</scope>
    <source>
        <strain evidence="1">AR01</strain>
    </source>
</reference>
<evidence type="ECO:0000313" key="1">
    <source>
        <dbReference type="EMBL" id="MCP3427145.1"/>
    </source>
</evidence>
<evidence type="ECO:0000313" key="2">
    <source>
        <dbReference type="Proteomes" id="UP001139502"/>
    </source>
</evidence>
<keyword evidence="2" id="KW-1185">Reference proteome</keyword>